<name>H7EJP7_9SPIR</name>
<protein>
    <submittedName>
        <fullName evidence="2">Uncharacterized protein</fullName>
    </submittedName>
</protein>
<feature type="transmembrane region" description="Helical" evidence="1">
    <location>
        <begin position="12"/>
        <end position="30"/>
    </location>
</feature>
<dbReference type="eggNOG" id="ENOG502ZS7H">
    <property type="taxonomic scope" value="Bacteria"/>
</dbReference>
<keyword evidence="1" id="KW-0812">Transmembrane</keyword>
<sequence>MGITESEILLGIVKVVLGGIAAFLAIMLWSRTREPSWMCVVAGAVTGYAGIVYELLVKLGIVIARDFVVPMTGVLVSSLVFTVLPMVFVILALVLMLFKSR</sequence>
<evidence type="ECO:0000313" key="3">
    <source>
        <dbReference type="Proteomes" id="UP000003571"/>
    </source>
</evidence>
<feature type="transmembrane region" description="Helical" evidence="1">
    <location>
        <begin position="76"/>
        <end position="98"/>
    </location>
</feature>
<dbReference type="Proteomes" id="UP000003571">
    <property type="component" value="Unassembled WGS sequence"/>
</dbReference>
<gene>
    <name evidence="2" type="ORF">TresaDRAFT_2147</name>
</gene>
<keyword evidence="1" id="KW-0472">Membrane</keyword>
<keyword evidence="1" id="KW-1133">Transmembrane helix</keyword>
<reference evidence="2 3" key="1">
    <citation type="submission" date="2011-09" db="EMBL/GenBank/DDBJ databases">
        <title>The draft genome of Treponema saccharophilum DSM 2985.</title>
        <authorList>
            <consortium name="US DOE Joint Genome Institute (JGI-PGF)"/>
            <person name="Lucas S."/>
            <person name="Copeland A."/>
            <person name="Lapidus A."/>
            <person name="Glavina del Rio T."/>
            <person name="Dalin E."/>
            <person name="Tice H."/>
            <person name="Bruce D."/>
            <person name="Goodwin L."/>
            <person name="Pitluck S."/>
            <person name="Peters L."/>
            <person name="Kyrpides N."/>
            <person name="Mavromatis K."/>
            <person name="Ivanova N."/>
            <person name="Markowitz V."/>
            <person name="Cheng J.-F."/>
            <person name="Hugenholtz P."/>
            <person name="Woyke T."/>
            <person name="Wu D."/>
            <person name="Gronow S."/>
            <person name="Wellnitz S."/>
            <person name="Brambilla E."/>
            <person name="Klenk H.-P."/>
            <person name="Eisen J.A."/>
        </authorList>
    </citation>
    <scope>NUCLEOTIDE SEQUENCE [LARGE SCALE GENOMIC DNA]</scope>
    <source>
        <strain evidence="2 3">DSM 2985</strain>
    </source>
</reference>
<comment type="caution">
    <text evidence="2">The sequence shown here is derived from an EMBL/GenBank/DDBJ whole genome shotgun (WGS) entry which is preliminary data.</text>
</comment>
<dbReference type="AlphaFoldDB" id="H7EJP7"/>
<dbReference type="STRING" id="907348.TresaDRAFT_2147"/>
<evidence type="ECO:0000256" key="1">
    <source>
        <dbReference type="SAM" id="Phobius"/>
    </source>
</evidence>
<dbReference type="EMBL" id="AGRW01000042">
    <property type="protein sequence ID" value="EIC02167.1"/>
    <property type="molecule type" value="Genomic_DNA"/>
</dbReference>
<dbReference type="PATRIC" id="fig|907348.3.peg.1096"/>
<evidence type="ECO:0000313" key="2">
    <source>
        <dbReference type="EMBL" id="EIC02167.1"/>
    </source>
</evidence>
<dbReference type="OrthoDB" id="361683at2"/>
<keyword evidence="3" id="KW-1185">Reference proteome</keyword>
<organism evidence="2 3">
    <name type="scientific">Treponema saccharophilum DSM 2985</name>
    <dbReference type="NCBI Taxonomy" id="907348"/>
    <lineage>
        <taxon>Bacteria</taxon>
        <taxon>Pseudomonadati</taxon>
        <taxon>Spirochaetota</taxon>
        <taxon>Spirochaetia</taxon>
        <taxon>Spirochaetales</taxon>
        <taxon>Treponemataceae</taxon>
        <taxon>Treponema</taxon>
    </lineage>
</organism>
<dbReference type="RefSeq" id="WP_002703535.1">
    <property type="nucleotide sequence ID" value="NZ_AGRW01000042.1"/>
</dbReference>
<accession>H7EJP7</accession>
<proteinExistence type="predicted"/>
<feature type="transmembrane region" description="Helical" evidence="1">
    <location>
        <begin position="37"/>
        <end position="56"/>
    </location>
</feature>